<dbReference type="Proteomes" id="UP000785679">
    <property type="component" value="Unassembled WGS sequence"/>
</dbReference>
<keyword evidence="2" id="KW-1185">Reference proteome</keyword>
<reference evidence="1" key="1">
    <citation type="submission" date="2019-06" db="EMBL/GenBank/DDBJ databases">
        <authorList>
            <person name="Zheng W."/>
        </authorList>
    </citation>
    <scope>NUCLEOTIDE SEQUENCE</scope>
    <source>
        <strain evidence="1">QDHG01</strain>
    </source>
</reference>
<gene>
    <name evidence="1" type="ORF">FGO68_gene13763</name>
</gene>
<evidence type="ECO:0000313" key="1">
    <source>
        <dbReference type="EMBL" id="TNV88180.1"/>
    </source>
</evidence>
<sequence length="68" mass="7499">MPANGNFTISGIIFDSLDSVLDCKQIFVLIFQRENHPKLKISQMTLSPPAPSIAFQHSSIAHIALGKY</sequence>
<name>A0A8J8P9C0_HALGN</name>
<proteinExistence type="predicted"/>
<evidence type="ECO:0000313" key="2">
    <source>
        <dbReference type="Proteomes" id="UP000785679"/>
    </source>
</evidence>
<organism evidence="1 2">
    <name type="scientific">Halteria grandinella</name>
    <dbReference type="NCBI Taxonomy" id="5974"/>
    <lineage>
        <taxon>Eukaryota</taxon>
        <taxon>Sar</taxon>
        <taxon>Alveolata</taxon>
        <taxon>Ciliophora</taxon>
        <taxon>Intramacronucleata</taxon>
        <taxon>Spirotrichea</taxon>
        <taxon>Stichotrichia</taxon>
        <taxon>Sporadotrichida</taxon>
        <taxon>Halteriidae</taxon>
        <taxon>Halteria</taxon>
    </lineage>
</organism>
<accession>A0A8J8P9C0</accession>
<protein>
    <submittedName>
        <fullName evidence="1">Uncharacterized protein</fullName>
    </submittedName>
</protein>
<comment type="caution">
    <text evidence="1">The sequence shown here is derived from an EMBL/GenBank/DDBJ whole genome shotgun (WGS) entry which is preliminary data.</text>
</comment>
<dbReference type="EMBL" id="RRYP01000048">
    <property type="protein sequence ID" value="TNV88180.1"/>
    <property type="molecule type" value="Genomic_DNA"/>
</dbReference>
<dbReference type="AlphaFoldDB" id="A0A8J8P9C0"/>